<evidence type="ECO:0000256" key="1">
    <source>
        <dbReference type="SAM" id="MobiDB-lite"/>
    </source>
</evidence>
<sequence>MGNRRGARHVSPAPSREGIRSQKTAKPTGATRQKNDETYLMVKKPHAPHHRGRILRKNRDYRPRYGISAAPTAHTMYPESVK</sequence>
<evidence type="ECO:0000313" key="2">
    <source>
        <dbReference type="EMBL" id="PAK84988.1"/>
    </source>
</evidence>
<feature type="compositionally biased region" description="Basic residues" evidence="1">
    <location>
        <begin position="43"/>
        <end position="56"/>
    </location>
</feature>
<proteinExistence type="predicted"/>
<comment type="caution">
    <text evidence="2">The sequence shown here is derived from an EMBL/GenBank/DDBJ whole genome shotgun (WGS) entry which is preliminary data.</text>
</comment>
<protein>
    <submittedName>
        <fullName evidence="2">Uncharacterized protein</fullName>
    </submittedName>
</protein>
<dbReference type="AlphaFoldDB" id="A0AAE5KRM9"/>
<organism evidence="2 3">
    <name type="scientific">Rothia dentocariosa</name>
    <dbReference type="NCBI Taxonomy" id="2047"/>
    <lineage>
        <taxon>Bacteria</taxon>
        <taxon>Bacillati</taxon>
        <taxon>Actinomycetota</taxon>
        <taxon>Actinomycetes</taxon>
        <taxon>Micrococcales</taxon>
        <taxon>Micrococcaceae</taxon>
        <taxon>Rothia</taxon>
    </lineage>
</organism>
<dbReference type="EMBL" id="NCWU01000013">
    <property type="protein sequence ID" value="PAK84988.1"/>
    <property type="molecule type" value="Genomic_DNA"/>
</dbReference>
<dbReference type="Proteomes" id="UP000216195">
    <property type="component" value="Unassembled WGS sequence"/>
</dbReference>
<reference evidence="2 3" key="1">
    <citation type="submission" date="2017-04" db="EMBL/GenBank/DDBJ databases">
        <title>Kefir bacterial isolates.</title>
        <authorList>
            <person name="Kim Y."/>
            <person name="Blasche S."/>
            <person name="Patil K.R."/>
        </authorList>
    </citation>
    <scope>NUCLEOTIDE SEQUENCE [LARGE SCALE GENOMIC DNA]</scope>
    <source>
        <strain evidence="2 3">OG2-1</strain>
    </source>
</reference>
<feature type="region of interest" description="Disordered" evidence="1">
    <location>
        <begin position="1"/>
        <end position="82"/>
    </location>
</feature>
<accession>A0AAE5KRM9</accession>
<name>A0AAE5KRM9_9MICC</name>
<gene>
    <name evidence="2" type="ORF">B8W87_09065</name>
</gene>
<evidence type="ECO:0000313" key="3">
    <source>
        <dbReference type="Proteomes" id="UP000216195"/>
    </source>
</evidence>